<dbReference type="EMBL" id="WEHW01000055">
    <property type="protein sequence ID" value="KAB7649996.1"/>
    <property type="molecule type" value="Genomic_DNA"/>
</dbReference>
<organism evidence="2 3">
    <name type="scientific">Sutterella seckii</name>
    <dbReference type="NCBI Taxonomy" id="1944635"/>
    <lineage>
        <taxon>Bacteria</taxon>
        <taxon>Pseudomonadati</taxon>
        <taxon>Pseudomonadota</taxon>
        <taxon>Betaproteobacteria</taxon>
        <taxon>Burkholderiales</taxon>
        <taxon>Sutterellaceae</taxon>
        <taxon>Sutterella</taxon>
    </lineage>
</organism>
<gene>
    <name evidence="2" type="ORF">GBM96_10160</name>
</gene>
<evidence type="ECO:0000259" key="1">
    <source>
        <dbReference type="Pfam" id="PF16762"/>
    </source>
</evidence>
<dbReference type="Proteomes" id="UP000469462">
    <property type="component" value="Unassembled WGS sequence"/>
</dbReference>
<dbReference type="Pfam" id="PF16762">
    <property type="entry name" value="RHH_6"/>
    <property type="match status" value="1"/>
</dbReference>
<dbReference type="InterPro" id="IPR013321">
    <property type="entry name" value="Arc_rbn_hlx_hlx"/>
</dbReference>
<proteinExistence type="predicted"/>
<sequence>MKKTAAHAADAEWNIAVPPDLDEDSRLFLASRGAKEVSFPLLVRKAASLVILSSLTREVKEEVRRSGLSQEELDGFIADGIAWARSPVAAARGSAA</sequence>
<dbReference type="InterPro" id="IPR031914">
    <property type="entry name" value="XACb0070_RHH_dom"/>
</dbReference>
<feature type="domain" description="XACb0070 ribbon-helix-helix" evidence="1">
    <location>
        <begin position="12"/>
        <end position="85"/>
    </location>
</feature>
<dbReference type="AlphaFoldDB" id="A0AAI9SBX4"/>
<dbReference type="Gene3D" id="1.10.1220.10">
    <property type="entry name" value="Met repressor-like"/>
    <property type="match status" value="1"/>
</dbReference>
<dbReference type="RefSeq" id="WP_139686998.1">
    <property type="nucleotide sequence ID" value="NZ_WEHW01000055.1"/>
</dbReference>
<comment type="caution">
    <text evidence="2">The sequence shown here is derived from an EMBL/GenBank/DDBJ whole genome shotgun (WGS) entry which is preliminary data.</text>
</comment>
<accession>A0AAI9SBX4</accession>
<evidence type="ECO:0000313" key="3">
    <source>
        <dbReference type="Proteomes" id="UP000469462"/>
    </source>
</evidence>
<name>A0AAI9SBX4_9BURK</name>
<dbReference type="GO" id="GO:0006355">
    <property type="term" value="P:regulation of DNA-templated transcription"/>
    <property type="evidence" value="ECO:0007669"/>
    <property type="project" value="InterPro"/>
</dbReference>
<evidence type="ECO:0000313" key="2">
    <source>
        <dbReference type="EMBL" id="KAB7649996.1"/>
    </source>
</evidence>
<protein>
    <recommendedName>
        <fullName evidence="1">XACb0070 ribbon-helix-helix domain-containing protein</fullName>
    </recommendedName>
</protein>
<reference evidence="2 3" key="1">
    <citation type="submission" date="2019-10" db="EMBL/GenBank/DDBJ databases">
        <title>Genome diversity of Sutterella seckii.</title>
        <authorList>
            <person name="Chaplin A.V."/>
            <person name="Sokolova S.R."/>
            <person name="Mosin K.A."/>
            <person name="Ivanova E.L."/>
            <person name="Kochetkova T.O."/>
            <person name="Goltsov A.Y."/>
            <person name="Trofimov D.Y."/>
            <person name="Efimov B.A."/>
        </authorList>
    </citation>
    <scope>NUCLEOTIDE SEQUENCE [LARGE SCALE GENOMIC DNA]</scope>
    <source>
        <strain evidence="2 3">ASD3426</strain>
    </source>
</reference>
<keyword evidence="3" id="KW-1185">Reference proteome</keyword>